<feature type="region of interest" description="Disordered" evidence="1">
    <location>
        <begin position="198"/>
        <end position="234"/>
    </location>
</feature>
<organism evidence="2 3">
    <name type="scientific">Puccinia striiformis</name>
    <dbReference type="NCBI Taxonomy" id="27350"/>
    <lineage>
        <taxon>Eukaryota</taxon>
        <taxon>Fungi</taxon>
        <taxon>Dikarya</taxon>
        <taxon>Basidiomycota</taxon>
        <taxon>Pucciniomycotina</taxon>
        <taxon>Pucciniomycetes</taxon>
        <taxon>Pucciniales</taxon>
        <taxon>Pucciniaceae</taxon>
        <taxon>Puccinia</taxon>
    </lineage>
</organism>
<evidence type="ECO:0000313" key="3">
    <source>
        <dbReference type="Proteomes" id="UP000239156"/>
    </source>
</evidence>
<protein>
    <submittedName>
        <fullName evidence="2">Uncharacterized protein</fullName>
    </submittedName>
</protein>
<proteinExistence type="predicted"/>
<sequence length="234" mass="26471">MLTDLVEEVKVRALGVRSTMNLRISRRICPNEECRILVEGVPHPSTFSSWRMIYPTIHQSSSSLILFTTLPNLSNFNTWDSATYFHQMRHWRRKKQISFKRAMRKIARAEISLADDDNERAGHVNAFREQVQLMAFSGRRRMNLSISAHFVGYAQIISGQSSGHIYPTLIFTALPNWRNLNTDLADDDAETVSHVEASRKAALEGEERTEGTKNDGGRVFTMASRSSAGEGCHA</sequence>
<comment type="caution">
    <text evidence="2">The sequence shown here is derived from an EMBL/GenBank/DDBJ whole genome shotgun (WGS) entry which is preliminary data.</text>
</comment>
<dbReference type="VEuPathDB" id="FungiDB:PSTT_09534"/>
<name>A0A2S4V8E9_9BASI</name>
<feature type="compositionally biased region" description="Basic and acidic residues" evidence="1">
    <location>
        <begin position="198"/>
        <end position="216"/>
    </location>
</feature>
<dbReference type="EMBL" id="PKSL01000094">
    <property type="protein sequence ID" value="POW05768.1"/>
    <property type="molecule type" value="Genomic_DNA"/>
</dbReference>
<gene>
    <name evidence="2" type="ORF">PSTT_09534</name>
</gene>
<dbReference type="Proteomes" id="UP000239156">
    <property type="component" value="Unassembled WGS sequence"/>
</dbReference>
<keyword evidence="3" id="KW-1185">Reference proteome</keyword>
<reference evidence="2" key="1">
    <citation type="submission" date="2017-12" db="EMBL/GenBank/DDBJ databases">
        <title>Gene loss provides genomic basis for host adaptation in cereal stripe rust fungi.</title>
        <authorList>
            <person name="Xia C."/>
        </authorList>
    </citation>
    <scope>NUCLEOTIDE SEQUENCE [LARGE SCALE GENOMIC DNA]</scope>
    <source>
        <strain evidence="2">93-210</strain>
    </source>
</reference>
<accession>A0A2S4V8E9</accession>
<evidence type="ECO:0000313" key="2">
    <source>
        <dbReference type="EMBL" id="POW05768.1"/>
    </source>
</evidence>
<evidence type="ECO:0000256" key="1">
    <source>
        <dbReference type="SAM" id="MobiDB-lite"/>
    </source>
</evidence>
<dbReference type="AlphaFoldDB" id="A0A2S4V8E9"/>